<name>A0A379MM96_9MYCO</name>
<dbReference type="InterPro" id="IPR050900">
    <property type="entry name" value="Transposase_IS3/IS150/IS904"/>
</dbReference>
<accession>A0A379MM96</accession>
<evidence type="ECO:0000313" key="3">
    <source>
        <dbReference type="Proteomes" id="UP000254291"/>
    </source>
</evidence>
<dbReference type="AlphaFoldDB" id="A0A379MM96"/>
<evidence type="ECO:0000259" key="1">
    <source>
        <dbReference type="Pfam" id="PF13276"/>
    </source>
</evidence>
<dbReference type="PANTHER" id="PTHR46889:SF4">
    <property type="entry name" value="TRANSPOSASE INSO FOR INSERTION SEQUENCE ELEMENT IS911B-RELATED"/>
    <property type="match status" value="1"/>
</dbReference>
<dbReference type="PANTHER" id="PTHR46889">
    <property type="entry name" value="TRANSPOSASE INSF FOR INSERTION SEQUENCE IS3B-RELATED"/>
    <property type="match status" value="1"/>
</dbReference>
<dbReference type="InterPro" id="IPR025948">
    <property type="entry name" value="HTH-like_dom"/>
</dbReference>
<protein>
    <submittedName>
        <fullName evidence="2">Transposase</fullName>
    </submittedName>
</protein>
<dbReference type="Proteomes" id="UP000254291">
    <property type="component" value="Unassembled WGS sequence"/>
</dbReference>
<proteinExistence type="predicted"/>
<organism evidence="2 3">
    <name type="scientific">Mycolicibacterium gilvum</name>
    <dbReference type="NCBI Taxonomy" id="1804"/>
    <lineage>
        <taxon>Bacteria</taxon>
        <taxon>Bacillati</taxon>
        <taxon>Actinomycetota</taxon>
        <taxon>Actinomycetes</taxon>
        <taxon>Mycobacteriales</taxon>
        <taxon>Mycobacteriaceae</taxon>
        <taxon>Mycolicibacterium</taxon>
    </lineage>
</organism>
<sequence length="156" mass="17767">MIRFIAEHKDHQVTGPDGGAGLRWGVEPMCAVLSQHGVSISPSTYYEWIAKTPTQRRVRDAELVEIITAAREDKKKGRFVQTLGSRKLWIWLRGQGHDVARCTVERIMRENGWEGARYGSKHKTTTADDSHVGYPDLVDRRFYAAAPNRLWVADFT</sequence>
<gene>
    <name evidence="2" type="ORF">NCTC10742_06102</name>
</gene>
<dbReference type="EMBL" id="UGQM01000008">
    <property type="protein sequence ID" value="SUE32738.1"/>
    <property type="molecule type" value="Genomic_DNA"/>
</dbReference>
<reference evidence="2 3" key="1">
    <citation type="submission" date="2018-06" db="EMBL/GenBank/DDBJ databases">
        <authorList>
            <consortium name="Pathogen Informatics"/>
            <person name="Doyle S."/>
        </authorList>
    </citation>
    <scope>NUCLEOTIDE SEQUENCE [LARGE SCALE GENOMIC DNA]</scope>
    <source>
        <strain evidence="2 3">NCTC10742</strain>
    </source>
</reference>
<dbReference type="Pfam" id="PF13276">
    <property type="entry name" value="HTH_21"/>
    <property type="match status" value="1"/>
</dbReference>
<feature type="domain" description="HTH-like" evidence="1">
    <location>
        <begin position="60"/>
        <end position="118"/>
    </location>
</feature>
<evidence type="ECO:0000313" key="2">
    <source>
        <dbReference type="EMBL" id="SUE32738.1"/>
    </source>
</evidence>